<sequence>MTVHEVRELPDMRSLRSWARAHNTRIRYLGPTLDRHAVYAAEDGDTARVVRTPEHDPHPPPLVWRSPLERLRPVV</sequence>
<protein>
    <submittedName>
        <fullName evidence="1">Uncharacterized protein</fullName>
    </submittedName>
</protein>
<proteinExistence type="predicted"/>
<comment type="caution">
    <text evidence="1">The sequence shown here is derived from an EMBL/GenBank/DDBJ whole genome shotgun (WGS) entry which is preliminary data.</text>
</comment>
<accession>A0A7Z0JC55</accession>
<gene>
    <name evidence="1" type="ORF">HNR10_004005</name>
</gene>
<evidence type="ECO:0000313" key="2">
    <source>
        <dbReference type="Proteomes" id="UP000572051"/>
    </source>
</evidence>
<dbReference type="AlphaFoldDB" id="A0A7Z0JC55"/>
<dbReference type="Proteomes" id="UP000572051">
    <property type="component" value="Unassembled WGS sequence"/>
</dbReference>
<evidence type="ECO:0000313" key="1">
    <source>
        <dbReference type="EMBL" id="NYJ36124.1"/>
    </source>
</evidence>
<dbReference type="RefSeq" id="WP_179825820.1">
    <property type="nucleotide sequence ID" value="NZ_JACCFS010000001.1"/>
</dbReference>
<reference evidence="1 2" key="1">
    <citation type="submission" date="2020-07" db="EMBL/GenBank/DDBJ databases">
        <title>Sequencing the genomes of 1000 actinobacteria strains.</title>
        <authorList>
            <person name="Klenk H.-P."/>
        </authorList>
    </citation>
    <scope>NUCLEOTIDE SEQUENCE [LARGE SCALE GENOMIC DNA]</scope>
    <source>
        <strain evidence="1 2">DSM 44442</strain>
    </source>
</reference>
<dbReference type="EMBL" id="JACCFS010000001">
    <property type="protein sequence ID" value="NYJ36124.1"/>
    <property type="molecule type" value="Genomic_DNA"/>
</dbReference>
<organism evidence="1 2">
    <name type="scientific">Nocardiopsis aegyptia</name>
    <dbReference type="NCBI Taxonomy" id="220378"/>
    <lineage>
        <taxon>Bacteria</taxon>
        <taxon>Bacillati</taxon>
        <taxon>Actinomycetota</taxon>
        <taxon>Actinomycetes</taxon>
        <taxon>Streptosporangiales</taxon>
        <taxon>Nocardiopsidaceae</taxon>
        <taxon>Nocardiopsis</taxon>
    </lineage>
</organism>
<name>A0A7Z0JC55_9ACTN</name>
<keyword evidence="2" id="KW-1185">Reference proteome</keyword>